<dbReference type="AlphaFoldDB" id="A0A366HPT0"/>
<keyword evidence="2" id="KW-1185">Reference proteome</keyword>
<organism evidence="1 2">
    <name type="scientific">Roseimicrobium gellanilyticum</name>
    <dbReference type="NCBI Taxonomy" id="748857"/>
    <lineage>
        <taxon>Bacteria</taxon>
        <taxon>Pseudomonadati</taxon>
        <taxon>Verrucomicrobiota</taxon>
        <taxon>Verrucomicrobiia</taxon>
        <taxon>Verrucomicrobiales</taxon>
        <taxon>Verrucomicrobiaceae</taxon>
        <taxon>Roseimicrobium</taxon>
    </lineage>
</organism>
<dbReference type="OrthoDB" id="203823at2"/>
<gene>
    <name evidence="1" type="ORF">DES53_10413</name>
</gene>
<evidence type="ECO:0000313" key="2">
    <source>
        <dbReference type="Proteomes" id="UP000253426"/>
    </source>
</evidence>
<dbReference type="Proteomes" id="UP000253426">
    <property type="component" value="Unassembled WGS sequence"/>
</dbReference>
<protein>
    <submittedName>
        <fullName evidence="1">Uncharacterized protein</fullName>
    </submittedName>
</protein>
<sequence length="97" mass="11329">MSFRQNSDSSRAWKIWMMRHRNALLSCGLPLVLLENERHWTYFLEHGYYTPPGFAEPVVNIDRMEKGHLESLLNVLEGTKHHLESAIVSRLSHLQNS</sequence>
<dbReference type="EMBL" id="QNRR01000004">
    <property type="protein sequence ID" value="RBP44194.1"/>
    <property type="molecule type" value="Genomic_DNA"/>
</dbReference>
<accession>A0A366HPT0</accession>
<evidence type="ECO:0000313" key="1">
    <source>
        <dbReference type="EMBL" id="RBP44194.1"/>
    </source>
</evidence>
<reference evidence="1 2" key="1">
    <citation type="submission" date="2018-06" db="EMBL/GenBank/DDBJ databases">
        <title>Genomic Encyclopedia of Type Strains, Phase IV (KMG-IV): sequencing the most valuable type-strain genomes for metagenomic binning, comparative biology and taxonomic classification.</title>
        <authorList>
            <person name="Goeker M."/>
        </authorList>
    </citation>
    <scope>NUCLEOTIDE SEQUENCE [LARGE SCALE GENOMIC DNA]</scope>
    <source>
        <strain evidence="1 2">DSM 25532</strain>
    </source>
</reference>
<comment type="caution">
    <text evidence="1">The sequence shown here is derived from an EMBL/GenBank/DDBJ whole genome shotgun (WGS) entry which is preliminary data.</text>
</comment>
<name>A0A366HPT0_9BACT</name>
<proteinExistence type="predicted"/>